<sequence>MRVTITEEVSNFSSLCYSDRAYWDSGPGQEVLLRGLLAAGCPSYTSRDPWSAEGVQVTEVAVAALLLLLGSISVFNPSLSGELPALVVGWLWFRTPGSSRGLNLGSNAELWVGYEWSMGWWCRV</sequence>
<gene>
    <name evidence="1" type="ORF">EYF80_010426</name>
</gene>
<proteinExistence type="predicted"/>
<dbReference type="EMBL" id="SRLO01000065">
    <property type="protein sequence ID" value="TNN79402.1"/>
    <property type="molecule type" value="Genomic_DNA"/>
</dbReference>
<name>A0A4Z2IQB1_9TELE</name>
<dbReference type="AlphaFoldDB" id="A0A4Z2IQB1"/>
<keyword evidence="2" id="KW-1185">Reference proteome</keyword>
<reference evidence="1 2" key="1">
    <citation type="submission" date="2019-03" db="EMBL/GenBank/DDBJ databases">
        <title>First draft genome of Liparis tanakae, snailfish: a comprehensive survey of snailfish specific genes.</title>
        <authorList>
            <person name="Kim W."/>
            <person name="Song I."/>
            <person name="Jeong J.-H."/>
            <person name="Kim D."/>
            <person name="Kim S."/>
            <person name="Ryu S."/>
            <person name="Song J.Y."/>
            <person name="Lee S.K."/>
        </authorList>
    </citation>
    <scope>NUCLEOTIDE SEQUENCE [LARGE SCALE GENOMIC DNA]</scope>
    <source>
        <tissue evidence="1">Muscle</tissue>
    </source>
</reference>
<accession>A0A4Z2IQB1</accession>
<comment type="caution">
    <text evidence="1">The sequence shown here is derived from an EMBL/GenBank/DDBJ whole genome shotgun (WGS) entry which is preliminary data.</text>
</comment>
<dbReference type="Proteomes" id="UP000314294">
    <property type="component" value="Unassembled WGS sequence"/>
</dbReference>
<evidence type="ECO:0000313" key="2">
    <source>
        <dbReference type="Proteomes" id="UP000314294"/>
    </source>
</evidence>
<organism evidence="1 2">
    <name type="scientific">Liparis tanakae</name>
    <name type="common">Tanaka's snailfish</name>
    <dbReference type="NCBI Taxonomy" id="230148"/>
    <lineage>
        <taxon>Eukaryota</taxon>
        <taxon>Metazoa</taxon>
        <taxon>Chordata</taxon>
        <taxon>Craniata</taxon>
        <taxon>Vertebrata</taxon>
        <taxon>Euteleostomi</taxon>
        <taxon>Actinopterygii</taxon>
        <taxon>Neopterygii</taxon>
        <taxon>Teleostei</taxon>
        <taxon>Neoteleostei</taxon>
        <taxon>Acanthomorphata</taxon>
        <taxon>Eupercaria</taxon>
        <taxon>Perciformes</taxon>
        <taxon>Cottioidei</taxon>
        <taxon>Cottales</taxon>
        <taxon>Liparidae</taxon>
        <taxon>Liparis</taxon>
    </lineage>
</organism>
<protein>
    <submittedName>
        <fullName evidence="1">Uncharacterized protein</fullName>
    </submittedName>
</protein>
<evidence type="ECO:0000313" key="1">
    <source>
        <dbReference type="EMBL" id="TNN79402.1"/>
    </source>
</evidence>